<dbReference type="GO" id="GO:0055052">
    <property type="term" value="C:ATP-binding cassette (ABC) transporter complex, substrate-binding subunit-containing"/>
    <property type="evidence" value="ECO:0007669"/>
    <property type="project" value="TreeGrafter"/>
</dbReference>
<dbReference type="InterPro" id="IPR013611">
    <property type="entry name" value="Transp-assoc_OB_typ2"/>
</dbReference>
<sequence length="368" mass="39837">MAQLDIEGLCKGWDFPVIDRLDLSVKEGEFFVIVGPSGIGKTTLLRLVAGLERPDAGRIAVGGEDVTTRPPYRRPVAMTFESYALYPHLTVFENIASPLRARRLAKAQVRQRVQAVAELLRIDALLNRYPGEVSGGQKQRTALGRTLVSEPEVFLLDEPLSHLDAKIRHELRQQFHTLEALRTVATLYVTHDYAEALSLGDRIGVMGAGGLVQVGAAREVFERPANLFVAQHLGQPSINTLQVKLGEENGALMARSNGGLMLPVARMHVQGLAHEGNGAAILGIRPQHIRVCTAGESSYGGDCVVDAQVELFEALGAVGVLVASVQAERLTALTSPDRMFAPGQSIELRLNPDAFLYFASDSGDNLFA</sequence>
<evidence type="ECO:0000259" key="7">
    <source>
        <dbReference type="PROSITE" id="PS50893"/>
    </source>
</evidence>
<dbReference type="GO" id="GO:0140359">
    <property type="term" value="F:ABC-type transporter activity"/>
    <property type="evidence" value="ECO:0007669"/>
    <property type="project" value="UniProtKB-ARBA"/>
</dbReference>
<keyword evidence="3" id="KW-0547">Nucleotide-binding</keyword>
<evidence type="ECO:0000256" key="2">
    <source>
        <dbReference type="ARBA" id="ARBA00022475"/>
    </source>
</evidence>
<evidence type="ECO:0000256" key="6">
    <source>
        <dbReference type="ARBA" id="ARBA00023136"/>
    </source>
</evidence>
<dbReference type="InterPro" id="IPR012340">
    <property type="entry name" value="NA-bd_OB-fold"/>
</dbReference>
<dbReference type="EMBL" id="AZHX01000048">
    <property type="protein sequence ID" value="ETX09132.1"/>
    <property type="molecule type" value="Genomic_DNA"/>
</dbReference>
<dbReference type="AlphaFoldDB" id="W4MHE6"/>
<proteinExistence type="predicted"/>
<dbReference type="SUPFAM" id="SSF52540">
    <property type="entry name" value="P-loop containing nucleoside triphosphate hydrolases"/>
    <property type="match status" value="1"/>
</dbReference>
<evidence type="ECO:0000256" key="5">
    <source>
        <dbReference type="ARBA" id="ARBA00022967"/>
    </source>
</evidence>
<keyword evidence="1" id="KW-0813">Transport</keyword>
<keyword evidence="4" id="KW-0067">ATP-binding</keyword>
<feature type="domain" description="ABC transporter" evidence="7">
    <location>
        <begin position="1"/>
        <end position="233"/>
    </location>
</feature>
<dbReference type="Gene3D" id="3.40.50.300">
    <property type="entry name" value="P-loop containing nucleotide triphosphate hydrolases"/>
    <property type="match status" value="1"/>
</dbReference>
<reference evidence="8 9" key="1">
    <citation type="journal article" date="2014" name="Nature">
        <title>An environmental bacterial taxon with a large and distinct metabolic repertoire.</title>
        <authorList>
            <person name="Wilson M.C."/>
            <person name="Mori T."/>
            <person name="Ruckert C."/>
            <person name="Uria A.R."/>
            <person name="Helf M.J."/>
            <person name="Takada K."/>
            <person name="Gernert C."/>
            <person name="Steffens U.A."/>
            <person name="Heycke N."/>
            <person name="Schmitt S."/>
            <person name="Rinke C."/>
            <person name="Helfrich E.J."/>
            <person name="Brachmann A.O."/>
            <person name="Gurgui C."/>
            <person name="Wakimoto T."/>
            <person name="Kracht M."/>
            <person name="Crusemann M."/>
            <person name="Hentschel U."/>
            <person name="Abe I."/>
            <person name="Matsunaga S."/>
            <person name="Kalinowski J."/>
            <person name="Takeyama H."/>
            <person name="Piel J."/>
        </authorList>
    </citation>
    <scope>NUCLEOTIDE SEQUENCE [LARGE SCALE GENOMIC DNA]</scope>
    <source>
        <strain evidence="9">TSY2</strain>
    </source>
</reference>
<evidence type="ECO:0000256" key="4">
    <source>
        <dbReference type="ARBA" id="ARBA00022840"/>
    </source>
</evidence>
<dbReference type="InterPro" id="IPR003593">
    <property type="entry name" value="AAA+_ATPase"/>
</dbReference>
<dbReference type="PANTHER" id="PTHR43875">
    <property type="entry name" value="MALTODEXTRIN IMPORT ATP-BINDING PROTEIN MSMX"/>
    <property type="match status" value="1"/>
</dbReference>
<dbReference type="Pfam" id="PF00005">
    <property type="entry name" value="ABC_tran"/>
    <property type="match status" value="1"/>
</dbReference>
<dbReference type="SUPFAM" id="SSF50331">
    <property type="entry name" value="MOP-like"/>
    <property type="match status" value="1"/>
</dbReference>
<keyword evidence="9" id="KW-1185">Reference proteome</keyword>
<dbReference type="SMART" id="SM00382">
    <property type="entry name" value="AAA"/>
    <property type="match status" value="1"/>
</dbReference>
<dbReference type="InterPro" id="IPR008995">
    <property type="entry name" value="Mo/tungstate-bd_C_term_dom"/>
</dbReference>
<dbReference type="GO" id="GO:0016887">
    <property type="term" value="F:ATP hydrolysis activity"/>
    <property type="evidence" value="ECO:0007669"/>
    <property type="project" value="InterPro"/>
</dbReference>
<dbReference type="FunFam" id="3.40.50.300:FF:000042">
    <property type="entry name" value="Maltose/maltodextrin ABC transporter, ATP-binding protein"/>
    <property type="match status" value="1"/>
</dbReference>
<organism evidence="8 9">
    <name type="scientific">Candidatus Entotheonella gemina</name>
    <dbReference type="NCBI Taxonomy" id="1429439"/>
    <lineage>
        <taxon>Bacteria</taxon>
        <taxon>Pseudomonadati</taxon>
        <taxon>Nitrospinota/Tectimicrobiota group</taxon>
        <taxon>Candidatus Tectimicrobiota</taxon>
        <taxon>Candidatus Entotheonellia</taxon>
        <taxon>Candidatus Entotheonellales</taxon>
        <taxon>Candidatus Entotheonellaceae</taxon>
        <taxon>Candidatus Entotheonella</taxon>
    </lineage>
</organism>
<dbReference type="Proteomes" id="UP000019140">
    <property type="component" value="Unassembled WGS sequence"/>
</dbReference>
<dbReference type="InterPro" id="IPR047641">
    <property type="entry name" value="ABC_transpr_MalK/UgpC-like"/>
</dbReference>
<dbReference type="Pfam" id="PF08402">
    <property type="entry name" value="TOBE_2"/>
    <property type="match status" value="1"/>
</dbReference>
<dbReference type="HOGENOM" id="CLU_000604_1_1_7"/>
<protein>
    <recommendedName>
        <fullName evidence="7">ABC transporter domain-containing protein</fullName>
    </recommendedName>
</protein>
<dbReference type="Gene3D" id="2.40.50.140">
    <property type="entry name" value="Nucleic acid-binding proteins"/>
    <property type="match status" value="1"/>
</dbReference>
<name>W4MHE6_9BACT</name>
<evidence type="ECO:0000313" key="8">
    <source>
        <dbReference type="EMBL" id="ETX09132.1"/>
    </source>
</evidence>
<keyword evidence="2" id="KW-1003">Cell membrane</keyword>
<dbReference type="Gene3D" id="2.40.50.100">
    <property type="match status" value="1"/>
</dbReference>
<dbReference type="PROSITE" id="PS50893">
    <property type="entry name" value="ABC_TRANSPORTER_2"/>
    <property type="match status" value="1"/>
</dbReference>
<evidence type="ECO:0000256" key="3">
    <source>
        <dbReference type="ARBA" id="ARBA00022741"/>
    </source>
</evidence>
<dbReference type="InterPro" id="IPR027417">
    <property type="entry name" value="P-loop_NTPase"/>
</dbReference>
<evidence type="ECO:0000256" key="1">
    <source>
        <dbReference type="ARBA" id="ARBA00022448"/>
    </source>
</evidence>
<dbReference type="InterPro" id="IPR003439">
    <property type="entry name" value="ABC_transporter-like_ATP-bd"/>
</dbReference>
<gene>
    <name evidence="8" type="ORF">ETSY2_01300</name>
</gene>
<accession>W4MHE6</accession>
<dbReference type="GO" id="GO:0005524">
    <property type="term" value="F:ATP binding"/>
    <property type="evidence" value="ECO:0007669"/>
    <property type="project" value="UniProtKB-KW"/>
</dbReference>
<dbReference type="PANTHER" id="PTHR43875:SF15">
    <property type="entry name" value="TREHALOSE IMPORT ATP-BINDING PROTEIN SUGC"/>
    <property type="match status" value="1"/>
</dbReference>
<evidence type="ECO:0000313" key="9">
    <source>
        <dbReference type="Proteomes" id="UP000019140"/>
    </source>
</evidence>
<keyword evidence="5" id="KW-1278">Translocase</keyword>
<keyword evidence="6" id="KW-0472">Membrane</keyword>
<comment type="caution">
    <text evidence="8">The sequence shown here is derived from an EMBL/GenBank/DDBJ whole genome shotgun (WGS) entry which is preliminary data.</text>
</comment>